<evidence type="ECO:0000256" key="5">
    <source>
        <dbReference type="ARBA" id="ARBA00023186"/>
    </source>
</evidence>
<proteinExistence type="inferred from homology"/>
<dbReference type="SUPFAM" id="SSF54611">
    <property type="entry name" value="SecB-like"/>
    <property type="match status" value="1"/>
</dbReference>
<dbReference type="RefSeq" id="WP_069959271.1">
    <property type="nucleotide sequence ID" value="NZ_MCGG01000071.1"/>
</dbReference>
<evidence type="ECO:0000256" key="2">
    <source>
        <dbReference type="ARBA" id="ARBA00022448"/>
    </source>
</evidence>
<evidence type="ECO:0000256" key="1">
    <source>
        <dbReference type="ARBA" id="ARBA00009990"/>
    </source>
</evidence>
<evidence type="ECO:0000256" key="4">
    <source>
        <dbReference type="ARBA" id="ARBA00023010"/>
    </source>
</evidence>
<dbReference type="Proteomes" id="UP000095347">
    <property type="component" value="Unassembled WGS sequence"/>
</dbReference>
<evidence type="ECO:0000313" key="8">
    <source>
        <dbReference type="EMBL" id="OEJ64417.1"/>
    </source>
</evidence>
<dbReference type="PANTHER" id="PTHR36918">
    <property type="match status" value="1"/>
</dbReference>
<dbReference type="EMBL" id="MCGG01000071">
    <property type="protein sequence ID" value="OEJ64417.1"/>
    <property type="molecule type" value="Genomic_DNA"/>
</dbReference>
<protein>
    <recommendedName>
        <fullName evidence="6">Protein-export protein SecB</fullName>
    </recommendedName>
</protein>
<comment type="subunit">
    <text evidence="6">Homotetramer, a dimer of dimers. One homotetramer interacts with 1 SecA dimer.</text>
</comment>
<reference evidence="9" key="1">
    <citation type="submission" date="2016-07" db="EMBL/GenBank/DDBJ databases">
        <authorList>
            <person name="Florea S."/>
            <person name="Webb J.S."/>
            <person name="Jaromczyk J."/>
            <person name="Schardl C.L."/>
        </authorList>
    </citation>
    <scope>NUCLEOTIDE SEQUENCE [LARGE SCALE GENOMIC DNA]</scope>
    <source>
        <strain evidence="9">MV-1</strain>
    </source>
</reference>
<dbReference type="GO" id="GO:0005737">
    <property type="term" value="C:cytoplasm"/>
    <property type="evidence" value="ECO:0007669"/>
    <property type="project" value="UniProtKB-SubCell"/>
</dbReference>
<evidence type="ECO:0000256" key="6">
    <source>
        <dbReference type="HAMAP-Rule" id="MF_00821"/>
    </source>
</evidence>
<comment type="similarity">
    <text evidence="1 6">Belongs to the SecB family.</text>
</comment>
<evidence type="ECO:0000313" key="9">
    <source>
        <dbReference type="Proteomes" id="UP000095347"/>
    </source>
</evidence>
<dbReference type="InterPro" id="IPR035958">
    <property type="entry name" value="SecB-like_sf"/>
</dbReference>
<keyword evidence="6" id="KW-0963">Cytoplasm</keyword>
<comment type="subcellular location">
    <subcellularLocation>
        <location evidence="6">Cytoplasm</location>
    </subcellularLocation>
</comment>
<organism evidence="8 9">
    <name type="scientific">Magnetovibrio blakemorei</name>
    <dbReference type="NCBI Taxonomy" id="28181"/>
    <lineage>
        <taxon>Bacteria</taxon>
        <taxon>Pseudomonadati</taxon>
        <taxon>Pseudomonadota</taxon>
        <taxon>Alphaproteobacteria</taxon>
        <taxon>Rhodospirillales</taxon>
        <taxon>Magnetovibrionaceae</taxon>
        <taxon>Magnetovibrio</taxon>
    </lineage>
</organism>
<dbReference type="Gene3D" id="3.10.420.10">
    <property type="entry name" value="SecB-like"/>
    <property type="match status" value="1"/>
</dbReference>
<evidence type="ECO:0000256" key="7">
    <source>
        <dbReference type="SAM" id="MobiDB-lite"/>
    </source>
</evidence>
<dbReference type="PRINTS" id="PR01594">
    <property type="entry name" value="SECBCHAPRONE"/>
</dbReference>
<keyword evidence="5 6" id="KW-0143">Chaperone</keyword>
<dbReference type="OrthoDB" id="9795145at2"/>
<keyword evidence="2 6" id="KW-0813">Transport</keyword>
<keyword evidence="9" id="KW-1185">Reference proteome</keyword>
<name>A0A1E5Q4A7_9PROT</name>
<dbReference type="GO" id="GO:0015031">
    <property type="term" value="P:protein transport"/>
    <property type="evidence" value="ECO:0007669"/>
    <property type="project" value="UniProtKB-UniRule"/>
</dbReference>
<dbReference type="GO" id="GO:0006457">
    <property type="term" value="P:protein folding"/>
    <property type="evidence" value="ECO:0007669"/>
    <property type="project" value="UniProtKB-UniRule"/>
</dbReference>
<dbReference type="GO" id="GO:0051262">
    <property type="term" value="P:protein tetramerization"/>
    <property type="evidence" value="ECO:0007669"/>
    <property type="project" value="InterPro"/>
</dbReference>
<sequence>MSDTPGNGADHTPSSAGAPQGTQQAALAIHGQYVKDLSFESPNAPGILADLQNQQPDINVNVDVQAAKLEGPQAANYYEVILDMRAELKLGEKVGFIVELKYAGVFAINVPEEHLGGMLLVECPRILFPFARNILADATRDGGFVPLMLQPIDFAAMYQANMAQQVKNLDQDVAAMVDAENNKKA</sequence>
<gene>
    <name evidence="6" type="primary">secB</name>
    <name evidence="8" type="ORF">BEN30_16545</name>
</gene>
<dbReference type="Pfam" id="PF02556">
    <property type="entry name" value="SecB"/>
    <property type="match status" value="1"/>
</dbReference>
<feature type="region of interest" description="Disordered" evidence="7">
    <location>
        <begin position="1"/>
        <end position="22"/>
    </location>
</feature>
<dbReference type="AlphaFoldDB" id="A0A1E5Q4A7"/>
<evidence type="ECO:0000256" key="3">
    <source>
        <dbReference type="ARBA" id="ARBA00022927"/>
    </source>
</evidence>
<dbReference type="HAMAP" id="MF_00821">
    <property type="entry name" value="SecB"/>
    <property type="match status" value="1"/>
</dbReference>
<dbReference type="InterPro" id="IPR003708">
    <property type="entry name" value="SecB"/>
</dbReference>
<comment type="caution">
    <text evidence="8">The sequence shown here is derived from an EMBL/GenBank/DDBJ whole genome shotgun (WGS) entry which is preliminary data.</text>
</comment>
<dbReference type="NCBIfam" id="NF004392">
    <property type="entry name" value="PRK05751.1-3"/>
    <property type="match status" value="1"/>
</dbReference>
<keyword evidence="3 6" id="KW-0653">Protein transport</keyword>
<accession>A0A1E5Q4A7</accession>
<feature type="compositionally biased region" description="Polar residues" evidence="7">
    <location>
        <begin position="12"/>
        <end position="22"/>
    </location>
</feature>
<keyword evidence="4 6" id="KW-0811">Translocation</keyword>
<dbReference type="PANTHER" id="PTHR36918:SF1">
    <property type="entry name" value="PROTEIN-EXPORT PROTEIN SECB"/>
    <property type="match status" value="1"/>
</dbReference>
<comment type="function">
    <text evidence="6">One of the proteins required for the normal export of preproteins out of the cell cytoplasm. It is a molecular chaperone that binds to a subset of precursor proteins, maintaining them in a translocation-competent state. It also specifically binds to its receptor SecA.</text>
</comment>
<dbReference type="STRING" id="28181.BEN30_16545"/>
<dbReference type="GO" id="GO:0051082">
    <property type="term" value="F:unfolded protein binding"/>
    <property type="evidence" value="ECO:0007669"/>
    <property type="project" value="InterPro"/>
</dbReference>
<dbReference type="NCBIfam" id="TIGR00809">
    <property type="entry name" value="secB"/>
    <property type="match status" value="1"/>
</dbReference>